<evidence type="ECO:0000313" key="2">
    <source>
        <dbReference type="EMBL" id="MDJ1645585.1"/>
    </source>
</evidence>
<evidence type="ECO:0000256" key="1">
    <source>
        <dbReference type="SAM" id="Coils"/>
    </source>
</evidence>
<dbReference type="EMBL" id="JASDDP010000008">
    <property type="protein sequence ID" value="MDJ1645585.1"/>
    <property type="molecule type" value="Genomic_DNA"/>
</dbReference>
<proteinExistence type="predicted"/>
<evidence type="ECO:0000313" key="3">
    <source>
        <dbReference type="Proteomes" id="UP001224428"/>
    </source>
</evidence>
<dbReference type="AlphaFoldDB" id="A0AAJ1UWL8"/>
<feature type="coiled-coil region" evidence="1">
    <location>
        <begin position="51"/>
        <end position="178"/>
    </location>
</feature>
<accession>A0AAJ1UWL8</accession>
<comment type="caution">
    <text evidence="2">The sequence shown here is derived from an EMBL/GenBank/DDBJ whole genome shotgun (WGS) entry which is preliminary data.</text>
</comment>
<keyword evidence="3" id="KW-1185">Reference proteome</keyword>
<reference evidence="2" key="1">
    <citation type="submission" date="2023-05" db="EMBL/GenBank/DDBJ databases">
        <title>Mycoplasma phocimorsus sp. nov., isolated from Scandinavian patients with seal finger or septic arthritis after contact with seals.</title>
        <authorList>
            <person name="Skafte-Holm A."/>
            <person name="Pedersen T.R."/>
            <person name="Froelund M."/>
            <person name="Stegger M."/>
            <person name="Qvortrup K."/>
            <person name="Michaels D.L."/>
            <person name="Brown D.R."/>
            <person name="Jensen J.S."/>
        </authorList>
    </citation>
    <scope>NUCLEOTIDE SEQUENCE</scope>
    <source>
        <strain evidence="2">M5725</strain>
    </source>
</reference>
<keyword evidence="1" id="KW-0175">Coiled coil</keyword>
<dbReference type="RefSeq" id="WP_283827116.1">
    <property type="nucleotide sequence ID" value="NZ_JASDDP010000008.1"/>
</dbReference>
<dbReference type="Proteomes" id="UP001224428">
    <property type="component" value="Unassembled WGS sequence"/>
</dbReference>
<sequence>MKRKKILFYSSILLSSFLIVPIISCERKIRQIENSQKEQEKHQASLDNSSIKKIEDDLKAEENKKLELEQERLKQEKIKAKQLALKEAIKKKILEKKEALRKLQEENKTLQEKIKNKDREQENLKKWVDKTQEENNNKNSLITDVNSEINALTENNQKVNQEQIKSELQIEYEKLLVEQQKIIRKNQTNDTRPLIDVLKQFTLFSLSEDLPAKLFDFLDEYLLKLALRIRIDEDIKKQIRKSFEFEKINQTFKWFINDTLKILRNINLKSDDDGIIEQVKQEVIKILPDYIYRFLDLAIEVMAKPAVKRSGTQTSLLTEIILDILEKKELPIFSVKSETTKVLYQILHLFVDFDGVNSKSLINHFVDTAREIARNFRFTLNISNDFIQIINQTIWALFRNSDGSVSWNKIFDNILPRFFEDIEVEDENLDIFVDFLNRLFVDFDDSIYKFLNIDLALPDWRGVDAIVESEKKELINKLLREKDQIREREKRLEENKRKNIIKTKMEGPSVISKNDQIKPEIISARFEEGTSRALSQTKQNENVESIQLNFFKIPKLKPNLDTIIHLLFNHKKYTTLIWKMLTKIFDPYVRAFIRDVKKDHQSITASITKIQDLINNTNSNSLNNFNLQINNNIKTKGSFKALFRIVVFMTQLIYKGVNFNKNLVFERYLNINPIALQNLIPNILIELFQKYISENELKTLNIGYVIHELFGNLDKNDSWKQVINHVKYLFTGRGFGEIDNVFYWIEKRDKEKLKRMLKLGYYFDGTIPNPSYKKGN</sequence>
<organism evidence="2 3">
    <name type="scientific">Mycoplasma phocimorsus</name>
    <dbReference type="NCBI Taxonomy" id="3045839"/>
    <lineage>
        <taxon>Bacteria</taxon>
        <taxon>Bacillati</taxon>
        <taxon>Mycoplasmatota</taxon>
        <taxon>Mollicutes</taxon>
        <taxon>Mycoplasmataceae</taxon>
        <taxon>Mycoplasma</taxon>
    </lineage>
</organism>
<name>A0AAJ1UWL8_9MOLU</name>
<protein>
    <submittedName>
        <fullName evidence="2">Uncharacterized protein</fullName>
    </submittedName>
</protein>
<gene>
    <name evidence="2" type="ORF">QLQ80_00575</name>
</gene>
<feature type="coiled-coil region" evidence="1">
    <location>
        <begin position="468"/>
        <end position="498"/>
    </location>
</feature>